<sequence length="97" mass="11078">MQTRHRLDGSLNDRDGLGNTPLHWLLINGHLKAARYFIAYYAKYGLDLSAKNREGNTARNITLLNSHHALAQQLLTAEIDNCIRALRLWREMGLNHA</sequence>
<dbReference type="SUPFAM" id="SSF48403">
    <property type="entry name" value="Ankyrin repeat"/>
    <property type="match status" value="1"/>
</dbReference>
<keyword evidence="1" id="KW-0040">ANK repeat</keyword>
<dbReference type="GeneID" id="78556935"/>
<feature type="repeat" description="ANK" evidence="1">
    <location>
        <begin position="17"/>
        <end position="53"/>
    </location>
</feature>
<reference evidence="2 3" key="1">
    <citation type="submission" date="2016-10" db="EMBL/GenBank/DDBJ databases">
        <authorList>
            <person name="Varghese N."/>
            <person name="Submissions S."/>
        </authorList>
    </citation>
    <scope>NUCLEOTIDE SEQUENCE [LARGE SCALE GENOMIC DNA]</scope>
    <source>
        <strain evidence="2 3">DSM 17835</strain>
    </source>
</reference>
<evidence type="ECO:0000256" key="1">
    <source>
        <dbReference type="PROSITE-ProRule" id="PRU00023"/>
    </source>
</evidence>
<name>A0ABY0NXF4_9PSED</name>
<proteinExistence type="predicted"/>
<dbReference type="InterPro" id="IPR036770">
    <property type="entry name" value="Ankyrin_rpt-contain_sf"/>
</dbReference>
<accession>A0ABY0NXF4</accession>
<dbReference type="Proteomes" id="UP000182858">
    <property type="component" value="Chromosome I"/>
</dbReference>
<organism evidence="2 3">
    <name type="scientific">Pseudomonas extremaustralis</name>
    <dbReference type="NCBI Taxonomy" id="359110"/>
    <lineage>
        <taxon>Bacteria</taxon>
        <taxon>Pseudomonadati</taxon>
        <taxon>Pseudomonadota</taxon>
        <taxon>Gammaproteobacteria</taxon>
        <taxon>Pseudomonadales</taxon>
        <taxon>Pseudomonadaceae</taxon>
        <taxon>Pseudomonas</taxon>
    </lineage>
</organism>
<dbReference type="PROSITE" id="PS50088">
    <property type="entry name" value="ANK_REPEAT"/>
    <property type="match status" value="1"/>
</dbReference>
<keyword evidence="3" id="KW-1185">Reference proteome</keyword>
<dbReference type="RefSeq" id="WP_010562644.1">
    <property type="nucleotide sequence ID" value="NZ_LT629689.1"/>
</dbReference>
<dbReference type="InterPro" id="IPR002110">
    <property type="entry name" value="Ankyrin_rpt"/>
</dbReference>
<protein>
    <submittedName>
        <fullName evidence="2">Ankyrin repeat-containing protein</fullName>
    </submittedName>
</protein>
<gene>
    <name evidence="2" type="ORF">SAMN05216591_5637</name>
</gene>
<evidence type="ECO:0000313" key="3">
    <source>
        <dbReference type="Proteomes" id="UP000182858"/>
    </source>
</evidence>
<evidence type="ECO:0000313" key="2">
    <source>
        <dbReference type="EMBL" id="SDG31504.1"/>
    </source>
</evidence>
<dbReference type="Gene3D" id="1.25.40.20">
    <property type="entry name" value="Ankyrin repeat-containing domain"/>
    <property type="match status" value="1"/>
</dbReference>
<dbReference type="EMBL" id="LT629689">
    <property type="protein sequence ID" value="SDG31504.1"/>
    <property type="molecule type" value="Genomic_DNA"/>
</dbReference>
<dbReference type="Pfam" id="PF13857">
    <property type="entry name" value="Ank_5"/>
    <property type="match status" value="1"/>
</dbReference>